<accession>A0A917ARH6</accession>
<dbReference type="Gene3D" id="3.40.50.720">
    <property type="entry name" value="NAD(P)-binding Rossmann-like Domain"/>
    <property type="match status" value="1"/>
</dbReference>
<evidence type="ECO:0000259" key="5">
    <source>
        <dbReference type="Pfam" id="PF03446"/>
    </source>
</evidence>
<name>A0A917ARH6_9BACI</name>
<protein>
    <submittedName>
        <fullName evidence="7">3-hydroxyisobutyrate dehydrogenase</fullName>
    </submittedName>
</protein>
<evidence type="ECO:0000313" key="8">
    <source>
        <dbReference type="Proteomes" id="UP000605259"/>
    </source>
</evidence>
<dbReference type="SUPFAM" id="SSF51735">
    <property type="entry name" value="NAD(P)-binding Rossmann-fold domains"/>
    <property type="match status" value="1"/>
</dbReference>
<dbReference type="PANTHER" id="PTHR43060">
    <property type="entry name" value="3-HYDROXYISOBUTYRATE DEHYDROGENASE-LIKE 1, MITOCHONDRIAL-RELATED"/>
    <property type="match status" value="1"/>
</dbReference>
<evidence type="ECO:0000256" key="4">
    <source>
        <dbReference type="PIRSR" id="PIRSR000103-1"/>
    </source>
</evidence>
<dbReference type="Pfam" id="PF14833">
    <property type="entry name" value="NAD_binding_11"/>
    <property type="match status" value="1"/>
</dbReference>
<dbReference type="InterPro" id="IPR015815">
    <property type="entry name" value="HIBADH-related"/>
</dbReference>
<organism evidence="7 8">
    <name type="scientific">Priestia taiwanensis</name>
    <dbReference type="NCBI Taxonomy" id="1347902"/>
    <lineage>
        <taxon>Bacteria</taxon>
        <taxon>Bacillati</taxon>
        <taxon>Bacillota</taxon>
        <taxon>Bacilli</taxon>
        <taxon>Bacillales</taxon>
        <taxon>Bacillaceae</taxon>
        <taxon>Priestia</taxon>
    </lineage>
</organism>
<dbReference type="Gene3D" id="1.10.1040.10">
    <property type="entry name" value="N-(1-d-carboxylethyl)-l-norvaline Dehydrogenase, domain 2"/>
    <property type="match status" value="1"/>
</dbReference>
<comment type="similarity">
    <text evidence="1">Belongs to the HIBADH-related family.</text>
</comment>
<dbReference type="InterPro" id="IPR008927">
    <property type="entry name" value="6-PGluconate_DH-like_C_sf"/>
</dbReference>
<dbReference type="GO" id="GO:0051287">
    <property type="term" value="F:NAD binding"/>
    <property type="evidence" value="ECO:0007669"/>
    <property type="project" value="InterPro"/>
</dbReference>
<dbReference type="InterPro" id="IPR013328">
    <property type="entry name" value="6PGD_dom2"/>
</dbReference>
<dbReference type="Pfam" id="PF03446">
    <property type="entry name" value="NAD_binding_2"/>
    <property type="match status" value="1"/>
</dbReference>
<dbReference type="RefSeq" id="WP_188388156.1">
    <property type="nucleotide sequence ID" value="NZ_BMFK01000001.1"/>
</dbReference>
<sequence length="291" mass="31085">MTAIGFIGIGVMGKSMAGHLLAAGHDVHVYTRTKEKALDLVGKGAVWEESPAHVAKKATVVMTMVGYPHDVEEVYMGEEGLFAHAIEGTIFIDFTTSTPSLAKTLYEEAKIHSMHTLDAPVSGGDIGARDARLAIMVGGDEEVYEKCVPLLQLLGTNVIYQGAAGAGQHTKMCNQIAIASNMLGVCEALAYAKGAGLDEEKVLQSISTGAAGSWSLSNLAPRMLQDDFDPGFYIKHFVKDMGIARSEAEGMGVSAPGLDLAYKLYELLIEKGEENSGTQALYKYYTNKLEG</sequence>
<dbReference type="Proteomes" id="UP000605259">
    <property type="component" value="Unassembled WGS sequence"/>
</dbReference>
<evidence type="ECO:0000259" key="6">
    <source>
        <dbReference type="Pfam" id="PF14833"/>
    </source>
</evidence>
<keyword evidence="3" id="KW-0520">NAD</keyword>
<dbReference type="InterPro" id="IPR036291">
    <property type="entry name" value="NAD(P)-bd_dom_sf"/>
</dbReference>
<proteinExistence type="inferred from homology"/>
<dbReference type="EMBL" id="BMFK01000001">
    <property type="protein sequence ID" value="GGE69412.1"/>
    <property type="molecule type" value="Genomic_DNA"/>
</dbReference>
<feature type="domain" description="6-phosphogluconate dehydrogenase NADP-binding" evidence="5">
    <location>
        <begin position="4"/>
        <end position="162"/>
    </location>
</feature>
<evidence type="ECO:0000256" key="3">
    <source>
        <dbReference type="ARBA" id="ARBA00023027"/>
    </source>
</evidence>
<dbReference type="AlphaFoldDB" id="A0A917ARH6"/>
<dbReference type="SUPFAM" id="SSF48179">
    <property type="entry name" value="6-phosphogluconate dehydrogenase C-terminal domain-like"/>
    <property type="match status" value="1"/>
</dbReference>
<dbReference type="PIRSF" id="PIRSF000103">
    <property type="entry name" value="HIBADH"/>
    <property type="match status" value="1"/>
</dbReference>
<dbReference type="InterPro" id="IPR029154">
    <property type="entry name" value="HIBADH-like_NADP-bd"/>
</dbReference>
<keyword evidence="2" id="KW-0560">Oxidoreductase</keyword>
<comment type="caution">
    <text evidence="7">The sequence shown here is derived from an EMBL/GenBank/DDBJ whole genome shotgun (WGS) entry which is preliminary data.</text>
</comment>
<reference evidence="7" key="1">
    <citation type="journal article" date="2014" name="Int. J. Syst. Evol. Microbiol.">
        <title>Complete genome sequence of Corynebacterium casei LMG S-19264T (=DSM 44701T), isolated from a smear-ripened cheese.</title>
        <authorList>
            <consortium name="US DOE Joint Genome Institute (JGI-PGF)"/>
            <person name="Walter F."/>
            <person name="Albersmeier A."/>
            <person name="Kalinowski J."/>
            <person name="Ruckert C."/>
        </authorList>
    </citation>
    <scope>NUCLEOTIDE SEQUENCE</scope>
    <source>
        <strain evidence="7">CGMCC 1.12698</strain>
    </source>
</reference>
<keyword evidence="8" id="KW-1185">Reference proteome</keyword>
<gene>
    <name evidence="7" type="ORF">GCM10007140_19330</name>
</gene>
<dbReference type="GO" id="GO:0016491">
    <property type="term" value="F:oxidoreductase activity"/>
    <property type="evidence" value="ECO:0007669"/>
    <property type="project" value="UniProtKB-KW"/>
</dbReference>
<dbReference type="InterPro" id="IPR006115">
    <property type="entry name" value="6PGDH_NADP-bd"/>
</dbReference>
<evidence type="ECO:0000313" key="7">
    <source>
        <dbReference type="EMBL" id="GGE69412.1"/>
    </source>
</evidence>
<feature type="domain" description="3-hydroxyisobutyrate dehydrogenase-like NAD-binding" evidence="6">
    <location>
        <begin position="165"/>
        <end position="285"/>
    </location>
</feature>
<dbReference type="GO" id="GO:0050661">
    <property type="term" value="F:NADP binding"/>
    <property type="evidence" value="ECO:0007669"/>
    <property type="project" value="InterPro"/>
</dbReference>
<reference evidence="7" key="2">
    <citation type="submission" date="2020-09" db="EMBL/GenBank/DDBJ databases">
        <authorList>
            <person name="Sun Q."/>
            <person name="Zhou Y."/>
        </authorList>
    </citation>
    <scope>NUCLEOTIDE SEQUENCE</scope>
    <source>
        <strain evidence="7">CGMCC 1.12698</strain>
    </source>
</reference>
<evidence type="ECO:0000256" key="1">
    <source>
        <dbReference type="ARBA" id="ARBA00009080"/>
    </source>
</evidence>
<dbReference type="PANTHER" id="PTHR43060:SF15">
    <property type="entry name" value="3-HYDROXYISOBUTYRATE DEHYDROGENASE-LIKE 1, MITOCHONDRIAL-RELATED"/>
    <property type="match status" value="1"/>
</dbReference>
<feature type="active site" evidence="4">
    <location>
        <position position="171"/>
    </location>
</feature>
<evidence type="ECO:0000256" key="2">
    <source>
        <dbReference type="ARBA" id="ARBA00023002"/>
    </source>
</evidence>